<dbReference type="EMBL" id="JALPRF010000002">
    <property type="protein sequence ID" value="MCK8492915.1"/>
    <property type="molecule type" value="Genomic_DNA"/>
</dbReference>
<sequence length="164" mass="17474">MEVIKLIRPARQPIKLIRVTANQVPLLRPPMTPVRLVRTGGTVVFAGGDSDVSYIAQVPIIDRAAVALTASGLVPYDATRADHAYAFVGIALNSADPGQAVHVRTSGEVAFPAGTLTAGQSFVAGAVGRWHVTRSEGLVFVHKILRAIKADTLLILQQPIFFLT</sequence>
<protein>
    <submittedName>
        <fullName evidence="1">Uncharacterized protein</fullName>
    </submittedName>
</protein>
<evidence type="ECO:0000313" key="1">
    <source>
        <dbReference type="EMBL" id="MCK8492915.1"/>
    </source>
</evidence>
<organism evidence="1 2">
    <name type="scientific">Spirosoma liriopis</name>
    <dbReference type="NCBI Taxonomy" id="2937440"/>
    <lineage>
        <taxon>Bacteria</taxon>
        <taxon>Pseudomonadati</taxon>
        <taxon>Bacteroidota</taxon>
        <taxon>Cytophagia</taxon>
        <taxon>Cytophagales</taxon>
        <taxon>Cytophagaceae</taxon>
        <taxon>Spirosoma</taxon>
    </lineage>
</organism>
<accession>A0ABT0HL63</accession>
<reference evidence="1 2" key="1">
    <citation type="submission" date="2022-04" db="EMBL/GenBank/DDBJ databases">
        <title>Spirosoma sp. strain RP8 genome sequencing and assembly.</title>
        <authorList>
            <person name="Jung Y."/>
        </authorList>
    </citation>
    <scope>NUCLEOTIDE SEQUENCE [LARGE SCALE GENOMIC DNA]</scope>
    <source>
        <strain evidence="1 2">RP8</strain>
    </source>
</reference>
<dbReference type="Proteomes" id="UP001202180">
    <property type="component" value="Unassembled WGS sequence"/>
</dbReference>
<dbReference type="RefSeq" id="WP_248477507.1">
    <property type="nucleotide sequence ID" value="NZ_JALPRF010000002.1"/>
</dbReference>
<proteinExistence type="predicted"/>
<comment type="caution">
    <text evidence="1">The sequence shown here is derived from an EMBL/GenBank/DDBJ whole genome shotgun (WGS) entry which is preliminary data.</text>
</comment>
<keyword evidence="2" id="KW-1185">Reference proteome</keyword>
<name>A0ABT0HL63_9BACT</name>
<gene>
    <name evidence="1" type="ORF">M0L20_13690</name>
</gene>
<evidence type="ECO:0000313" key="2">
    <source>
        <dbReference type="Proteomes" id="UP001202180"/>
    </source>
</evidence>